<evidence type="ECO:0000313" key="2">
    <source>
        <dbReference type="Proteomes" id="UP000246901"/>
    </source>
</evidence>
<dbReference type="RefSeq" id="YP_009801024.1">
    <property type="nucleotide sequence ID" value="NC_047962.1"/>
</dbReference>
<organism evidence="1 2">
    <name type="scientific">Xanthomonas phage Carpasina</name>
    <dbReference type="NCBI Taxonomy" id="2163636"/>
    <lineage>
        <taxon>Viruses</taxon>
        <taxon>Duplodnaviria</taxon>
        <taxon>Heunggongvirae</taxon>
        <taxon>Uroviricota</taxon>
        <taxon>Caudoviricetes</taxon>
        <taxon>Lindbergviridae</taxon>
        <taxon>Carpasinavirus</taxon>
        <taxon>Carpasinavirus carpasina</taxon>
    </lineage>
</organism>
<dbReference type="Proteomes" id="UP000246901">
    <property type="component" value="Segment"/>
</dbReference>
<accession>A0A2S1GST3</accession>
<proteinExistence type="predicted"/>
<evidence type="ECO:0008006" key="3">
    <source>
        <dbReference type="Google" id="ProtNLM"/>
    </source>
</evidence>
<dbReference type="Gene3D" id="3.40.50.1000">
    <property type="entry name" value="HAD superfamily/HAD-like"/>
    <property type="match status" value="1"/>
</dbReference>
<evidence type="ECO:0000313" key="1">
    <source>
        <dbReference type="EMBL" id="AWD92443.1"/>
    </source>
</evidence>
<sequence length="359" mass="39568">MVAKKKVQVKKAVQKAKPVALPNQIKKTAIEIVLGALKRGHHFVIFDIDGCIADDEWRFQFCQEDERPDVRYEHYHAASGLDQALSAGLSAWHGARSTGAFPIFITARPEKFRAITENWLLNHIGVDVAKDGALFMRHNGDTGGSVDIKSKITAEIINAANETRHQIKIIAAYDDRADIVTMYNSVFGINAYVLDKDGVKDVLGLRARLTRGLVHGHCIDSLAKHAEPSTGGNVGFVDDGLFDVERELEGGADFVQPRSDYADVEGILRDMADTFAERNAAYGNNGIKVGDVMTALFPNGVSASSEADHRMWHLFQLVIVKLTRFVNSGLKHEDSARDAGVYFAMCQAEIKHHNLRCGL</sequence>
<reference evidence="1 2" key="1">
    <citation type="submission" date="2018-03" db="EMBL/GenBank/DDBJ databases">
        <title>Phage therapy in agriculture - a green tech approach to combat plant pathogenic bacteria.</title>
        <authorList>
            <person name="Carstens A.B."/>
            <person name="Djurhuus A.M."/>
            <person name="Hansen L.H."/>
        </authorList>
    </citation>
    <scope>NUCLEOTIDE SEQUENCE [LARGE SCALE GENOMIC DNA]</scope>
</reference>
<dbReference type="InterPro" id="IPR036412">
    <property type="entry name" value="HAD-like_sf"/>
</dbReference>
<protein>
    <recommendedName>
        <fullName evidence="3">3'-phosphatase, 5'-polynucleotide kinase</fullName>
    </recommendedName>
</protein>
<name>A0A2S1GST3_9CAUD</name>
<dbReference type="KEGG" id="vg:54991531"/>
<dbReference type="GeneID" id="54991531"/>
<dbReference type="EMBL" id="MH059633">
    <property type="protein sequence ID" value="AWD92443.1"/>
    <property type="molecule type" value="Genomic_DNA"/>
</dbReference>
<keyword evidence="2" id="KW-1185">Reference proteome</keyword>
<dbReference type="InterPro" id="IPR023214">
    <property type="entry name" value="HAD_sf"/>
</dbReference>
<dbReference type="SUPFAM" id="SSF56784">
    <property type="entry name" value="HAD-like"/>
    <property type="match status" value="1"/>
</dbReference>